<dbReference type="Pfam" id="PF18061">
    <property type="entry name" value="CRISPR_Cas9_WED"/>
    <property type="match status" value="1"/>
</dbReference>
<evidence type="ECO:0000256" key="8">
    <source>
        <dbReference type="ARBA" id="ARBA00022884"/>
    </source>
</evidence>
<evidence type="ECO:0000256" key="12">
    <source>
        <dbReference type="ARBA" id="ARBA00046380"/>
    </source>
</evidence>
<keyword evidence="8 13" id="KW-0694">RNA-binding</keyword>
<dbReference type="InterPro" id="IPR003615">
    <property type="entry name" value="HNH_nuc"/>
</dbReference>
<name>A0A7X1Z921_9LACT</name>
<evidence type="ECO:0000313" key="15">
    <source>
        <dbReference type="EMBL" id="MQW39942.1"/>
    </source>
</evidence>
<dbReference type="InterPro" id="IPR028629">
    <property type="entry name" value="Cas9"/>
</dbReference>
<feature type="active site" description="Proton acceptor for HNH nuclease domain" evidence="13">
    <location>
        <position position="606"/>
    </location>
</feature>
<dbReference type="InterPro" id="IPR036397">
    <property type="entry name" value="RNaseH_sf"/>
</dbReference>
<comment type="function">
    <text evidence="13">CRISPR (clustered regularly interspaced short palindromic repeat) is an adaptive immune system that provides protection against mobile genetic elements (viruses, transposable elements and conjugative plasmids). CRISPR clusters contain spacers, sequences complementary to antecedent mobile elements, and target invading nucleic acids. CRISPR clusters are transcribed and processed into CRISPR RNA (crRNA). In type II CRISPR systems correct processing of pre-crRNA requires a trans-encoded small RNA (tracrRNA), endogenous ribonuclease 3 (rnc) and this protein. The tracrRNA serves as a guide for ribonuclease 3-aided processing of pre-crRNA. Subsequently Cas9/crRNA/tracrRNA endonucleolytically cleaves linear or circular dsDNA target complementary to the spacer; Cas9 is inactive in the absence of the 2 guide RNAs (gRNA). Cas9 recognizes the protospacer adjacent motif (PAM) in the CRISPR repeat sequences to help distinguish self versus nonself, as targets within the bacterial CRISPR locus do not have PAMs. PAM recognition is also required for catalytic activity.</text>
</comment>
<keyword evidence="6 13" id="KW-0378">Hydrolase</keyword>
<dbReference type="GO" id="GO:0004519">
    <property type="term" value="F:endonuclease activity"/>
    <property type="evidence" value="ECO:0007669"/>
    <property type="project" value="UniProtKB-UniRule"/>
</dbReference>
<keyword evidence="5 13" id="KW-0255">Endonuclease</keyword>
<gene>
    <name evidence="13 15" type="primary">cas9</name>
    <name evidence="15" type="ORF">GHI93_08380</name>
</gene>
<comment type="caution">
    <text evidence="15">The sequence shown here is derived from an EMBL/GenBank/DDBJ whole genome shotgun (WGS) entry which is preliminary data.</text>
</comment>
<evidence type="ECO:0000313" key="16">
    <source>
        <dbReference type="Proteomes" id="UP000439550"/>
    </source>
</evidence>
<evidence type="ECO:0000256" key="2">
    <source>
        <dbReference type="ARBA" id="ARBA00005244"/>
    </source>
</evidence>
<dbReference type="InterPro" id="IPR041383">
    <property type="entry name" value="RuvC_III"/>
</dbReference>
<keyword evidence="4 13" id="KW-0479">Metal-binding</keyword>
<dbReference type="Gene3D" id="1.10.30.50">
    <property type="match status" value="1"/>
</dbReference>
<evidence type="ECO:0000256" key="9">
    <source>
        <dbReference type="ARBA" id="ARBA00023118"/>
    </source>
</evidence>
<dbReference type="GO" id="GO:0016787">
    <property type="term" value="F:hydrolase activity"/>
    <property type="evidence" value="ECO:0007669"/>
    <property type="project" value="UniProtKB-KW"/>
</dbReference>
<evidence type="ECO:0000256" key="5">
    <source>
        <dbReference type="ARBA" id="ARBA00022759"/>
    </source>
</evidence>
<evidence type="ECO:0000256" key="10">
    <source>
        <dbReference type="ARBA" id="ARBA00023125"/>
    </source>
</evidence>
<dbReference type="InterPro" id="IPR040656">
    <property type="entry name" value="Cas9_WED_dom"/>
</dbReference>
<sequence length="1175" mass="134775">MKRYSIGLDIGIASCGWSIVDIDKKEIVDLGSRIFPSGNAAGNQDRRNFRGLRRLTRRRENRLSDFMKLLAENNFPVKFDKDKNRYVLVTEFNNVYELRVNGLAKQLSKEELAASLYHIVNRRGISYDLGDLEDDGTSGVSDYKSSININRQLLREKTVGQIQLERLKNHNQVRGQVKVDSETSLLNVFPSSAYADEARQILIKQQEFYPELTDEFIEKSVELISRKRDYFIGPGNEKSRTDYGVYKIDGRTLDNLFDELIGTDKINGEKRASASSLTAQTYNLLNDLNNLIVPNTESGKLSSETKKKILEAAKWADGQFGLVQICKIIGAKKEDIKGFRIDKSEKPVIHTLSGYRKFRKELAEIDIEANNLVTEFFDKVADILTLNTEKSEIRKQLDRAEFADISDEIKELIIGQNKNLLVDGRATWHSFSYKTLNLLIPELLNTSDEQMTILTRLGLMKPDNEKYVGLKNVPAKKITEEIYNPVVAKSTREAINVFNAIAKRYGRENIEHVVIELPREDNEDDVKNNIKKFQKAQEAEKNAADEFVKQQLTISDSALLAQYRKVKGLSQKVRFWYQQEGICPYCGKEIQAVQLINNNDSFEVDHIIPISVSFDDSQNNKVLVHAGCNQEKAQQTPLGWINSGGGFGQTKSEYIARVKATKGYFNTNNTTHSAKVDNLLSEVDLNDLATRRGFIQRNLNDTRYASRVVLDEFYSFFKSNDLPTKVKVVRGKWTSQMRKKWNSAGGLAKTRDTHHHHAIDASIIASFPLLKAFDKAVKLLDIDQETGEILKDKEQIKKARETEVLKQWAVIKNKDFEKLVDELYNFPLFKQVELANDIDNPENPVKFSHKVDKKANRAVANQTIYGTRTKETEITKRGKTELVSDEYVFGTIKNIYNVDDFAKFKKLFDDANKKGDLKFLMQAKDPKTWEKLLQVLKDYPDFEEKTQVDGKVKVVSISPFELYRRDNGFITKYAKHNNGPKVVSLKYYDSKVGNHIDITPENAKHKVVLQSLKPWRTDVYFNPDTQQYELLGLKYADLKFTNGEYGITEAAYEKLKHGIEADETILWKPIGRNSEFRFSLYRNDRVKVVDDKGEEIELLYSSIFPDGRSEVKPIHKARFEGREEIKFYGAVTPNGRFVKKLVKEGYKLYKVNTDILGNPYYTEKESDQPKLKIKN</sequence>
<keyword evidence="3 13" id="KW-0540">Nuclease</keyword>
<dbReference type="AlphaFoldDB" id="A0A7X1Z921"/>
<evidence type="ECO:0000259" key="14">
    <source>
        <dbReference type="PROSITE" id="PS51749"/>
    </source>
</evidence>
<dbReference type="RefSeq" id="WP_153496603.1">
    <property type="nucleotide sequence ID" value="NZ_CBCRWP010000035.1"/>
</dbReference>
<keyword evidence="16" id="KW-1185">Reference proteome</keyword>
<dbReference type="GO" id="GO:0051607">
    <property type="term" value="P:defense response to virus"/>
    <property type="evidence" value="ECO:0007669"/>
    <property type="project" value="UniProtKB-UniRule"/>
</dbReference>
<evidence type="ECO:0000256" key="13">
    <source>
        <dbReference type="HAMAP-Rule" id="MF_01480"/>
    </source>
</evidence>
<reference evidence="15 16" key="1">
    <citation type="submission" date="2019-10" db="EMBL/GenBank/DDBJ databases">
        <authorList>
            <person name="Dong K."/>
        </authorList>
    </citation>
    <scope>NUCLEOTIDE SEQUENCE [LARGE SCALE GENOMIC DNA]</scope>
    <source>
        <strain evidence="15 16">DSM 28960</strain>
    </source>
</reference>
<comment type="similarity">
    <text evidence="2">Belongs to the CRISPR-associated protein Cas9 family. Subtype II-A subfamily.</text>
</comment>
<dbReference type="EC" id="3.1.-.-" evidence="13"/>
<dbReference type="InterPro" id="IPR033114">
    <property type="entry name" value="HNH_CAS9"/>
</dbReference>
<comment type="similarity">
    <text evidence="13">Belongs to the CRISPR-associated Cas9 family.</text>
</comment>
<protein>
    <recommendedName>
        <fullName evidence="13">CRISPR-associated endonuclease Cas9</fullName>
        <ecNumber evidence="13">3.1.-.-</ecNumber>
    </recommendedName>
</protein>
<feature type="binding site" evidence="13">
    <location>
        <position position="516"/>
    </location>
    <ligand>
        <name>Mg(2+)</name>
        <dbReference type="ChEBI" id="CHEBI:18420"/>
        <label>1</label>
    </ligand>
</feature>
<dbReference type="Proteomes" id="UP000439550">
    <property type="component" value="Unassembled WGS sequence"/>
</dbReference>
<dbReference type="GO" id="GO:0046872">
    <property type="term" value="F:metal ion binding"/>
    <property type="evidence" value="ECO:0007669"/>
    <property type="project" value="UniProtKB-UniRule"/>
</dbReference>
<dbReference type="Pfam" id="PF13395">
    <property type="entry name" value="HNH_4"/>
    <property type="match status" value="1"/>
</dbReference>
<keyword evidence="9 13" id="KW-0051">Antiviral defense</keyword>
<dbReference type="NCBIfam" id="TIGR01865">
    <property type="entry name" value="cas_Csn1"/>
    <property type="match status" value="1"/>
</dbReference>
<evidence type="ECO:0000256" key="1">
    <source>
        <dbReference type="ARBA" id="ARBA00001946"/>
    </source>
</evidence>
<comment type="domain">
    <text evidence="13">Has 2 endonuclease domains. The discontinuous RuvC-like domain cleaves the target DNA noncomplementary to crRNA while the HNH nuclease domain cleaves the target DNA complementary to crRNA.</text>
</comment>
<evidence type="ECO:0000256" key="7">
    <source>
        <dbReference type="ARBA" id="ARBA00022842"/>
    </source>
</evidence>
<dbReference type="OrthoDB" id="9757607at2"/>
<dbReference type="InterPro" id="IPR040555">
    <property type="entry name" value="Cas9_PI2"/>
</dbReference>
<dbReference type="EMBL" id="WITJ01000010">
    <property type="protein sequence ID" value="MQW39942.1"/>
    <property type="molecule type" value="Genomic_DNA"/>
</dbReference>
<feature type="binding site" evidence="13">
    <location>
        <position position="520"/>
    </location>
    <ligand>
        <name>Mg(2+)</name>
        <dbReference type="ChEBI" id="CHEBI:18420"/>
        <label>1</label>
    </ligand>
</feature>
<feature type="active site" description="For RuvC-like nuclease domain" evidence="13">
    <location>
        <position position="9"/>
    </location>
</feature>
<feature type="binding site" evidence="13">
    <location>
        <position position="520"/>
    </location>
    <ligand>
        <name>Mg(2+)</name>
        <dbReference type="ChEBI" id="CHEBI:18420"/>
        <label>2</label>
    </ligand>
</feature>
<dbReference type="PROSITE" id="PS51749">
    <property type="entry name" value="HNH_CAS9"/>
    <property type="match status" value="1"/>
</dbReference>
<organism evidence="15 16">
    <name type="scientific">Lactococcus hircilactis</name>
    <dbReference type="NCBI Taxonomy" id="1494462"/>
    <lineage>
        <taxon>Bacteria</taxon>
        <taxon>Bacillati</taxon>
        <taxon>Bacillota</taxon>
        <taxon>Bacilli</taxon>
        <taxon>Lactobacillales</taxon>
        <taxon>Streptococcaceae</taxon>
        <taxon>Lactococcus</taxon>
    </lineage>
</organism>
<comment type="subunit">
    <text evidence="12 13">Monomer. Binds crRNA and tracrRNA.</text>
</comment>
<feature type="binding site" evidence="13">
    <location>
        <position position="757"/>
    </location>
    <ligand>
        <name>Mg(2+)</name>
        <dbReference type="ChEBI" id="CHEBI:18420"/>
        <label>2</label>
    </ligand>
</feature>
<keyword evidence="7 13" id="KW-0460">Magnesium</keyword>
<comment type="cofactor">
    <cofactor evidence="1 13">
        <name>Mg(2+)</name>
        <dbReference type="ChEBI" id="CHEBI:18420"/>
    </cofactor>
</comment>
<dbReference type="GO" id="GO:0043571">
    <property type="term" value="P:maintenance of CRISPR repeat elements"/>
    <property type="evidence" value="ECO:0007669"/>
    <property type="project" value="UniProtKB-UniRule"/>
</dbReference>
<dbReference type="Pfam" id="PF18070">
    <property type="entry name" value="Cas9_PI2"/>
    <property type="match status" value="1"/>
</dbReference>
<dbReference type="GO" id="GO:0003723">
    <property type="term" value="F:RNA binding"/>
    <property type="evidence" value="ECO:0007669"/>
    <property type="project" value="UniProtKB-UniRule"/>
</dbReference>
<feature type="binding site" evidence="13">
    <location>
        <position position="9"/>
    </location>
    <ligand>
        <name>Mg(2+)</name>
        <dbReference type="ChEBI" id="CHEBI:18420"/>
        <label>1</label>
    </ligand>
</feature>
<evidence type="ECO:0000256" key="3">
    <source>
        <dbReference type="ARBA" id="ARBA00022722"/>
    </source>
</evidence>
<feature type="binding site" evidence="13">
    <location>
        <position position="9"/>
    </location>
    <ligand>
        <name>Mg(2+)</name>
        <dbReference type="ChEBI" id="CHEBI:18420"/>
        <label>2</label>
    </ligand>
</feature>
<evidence type="ECO:0000256" key="11">
    <source>
        <dbReference type="ARBA" id="ARBA00023211"/>
    </source>
</evidence>
<evidence type="ECO:0000256" key="4">
    <source>
        <dbReference type="ARBA" id="ARBA00022723"/>
    </source>
</evidence>
<keyword evidence="11" id="KW-0464">Manganese</keyword>
<dbReference type="Pfam" id="PF18541">
    <property type="entry name" value="RuvC_III"/>
    <property type="match status" value="1"/>
</dbReference>
<feature type="domain" description="HNH Cas9-type" evidence="14">
    <location>
        <begin position="526"/>
        <end position="699"/>
    </location>
</feature>
<keyword evidence="10 13" id="KW-0238">DNA-binding</keyword>
<dbReference type="HAMAP" id="MF_01480">
    <property type="entry name" value="Cas9"/>
    <property type="match status" value="1"/>
</dbReference>
<accession>A0A7X1Z921</accession>
<evidence type="ECO:0000256" key="6">
    <source>
        <dbReference type="ARBA" id="ARBA00022801"/>
    </source>
</evidence>
<dbReference type="GO" id="GO:0003677">
    <property type="term" value="F:DNA binding"/>
    <property type="evidence" value="ECO:0007669"/>
    <property type="project" value="UniProtKB-UniRule"/>
</dbReference>
<proteinExistence type="inferred from homology"/>
<dbReference type="Gene3D" id="3.30.420.10">
    <property type="entry name" value="Ribonuclease H-like superfamily/Ribonuclease H"/>
    <property type="match status" value="2"/>
</dbReference>